<evidence type="ECO:0000256" key="1">
    <source>
        <dbReference type="SAM" id="Coils"/>
    </source>
</evidence>
<dbReference type="EMBL" id="SEKV01000371">
    <property type="protein sequence ID" value="TFY58257.1"/>
    <property type="molecule type" value="Genomic_DNA"/>
</dbReference>
<feature type="coiled-coil region" evidence="1">
    <location>
        <begin position="40"/>
        <end position="67"/>
    </location>
</feature>
<evidence type="ECO:0000313" key="2">
    <source>
        <dbReference type="EMBL" id="TFY58257.1"/>
    </source>
</evidence>
<comment type="caution">
    <text evidence="2">The sequence shown here is derived from an EMBL/GenBank/DDBJ whole genome shotgun (WGS) entry which is preliminary data.</text>
</comment>
<evidence type="ECO:0000313" key="3">
    <source>
        <dbReference type="Proteomes" id="UP000298390"/>
    </source>
</evidence>
<organism evidence="2 3">
    <name type="scientific">Rhodofomes roseus</name>
    <dbReference type="NCBI Taxonomy" id="34475"/>
    <lineage>
        <taxon>Eukaryota</taxon>
        <taxon>Fungi</taxon>
        <taxon>Dikarya</taxon>
        <taxon>Basidiomycota</taxon>
        <taxon>Agaricomycotina</taxon>
        <taxon>Agaricomycetes</taxon>
        <taxon>Polyporales</taxon>
        <taxon>Rhodofomes</taxon>
    </lineage>
</organism>
<dbReference type="Proteomes" id="UP000298390">
    <property type="component" value="Unassembled WGS sequence"/>
</dbReference>
<accession>A0A4Y9Y9M0</accession>
<sequence>MGKSTLVKVKACAEGGNRTPDNNPQLIYKKFKSELISSARELMKKKAPKLDAALRKLNKEINRLQNLPNYTEDHKLLTEVEALLDRTIQLERKRYQHIRESTTARYALNAESISKYWSNINREKVPRDIIYSLRLPDSQTTVTRGKGNRETA</sequence>
<proteinExistence type="predicted"/>
<gene>
    <name evidence="2" type="ORF">EVJ58_g6521</name>
</gene>
<reference evidence="2 3" key="1">
    <citation type="submission" date="2019-01" db="EMBL/GenBank/DDBJ databases">
        <title>Genome sequencing of the rare red list fungi Fomitopsis rosea.</title>
        <authorList>
            <person name="Buettner E."/>
            <person name="Kellner H."/>
        </authorList>
    </citation>
    <scope>NUCLEOTIDE SEQUENCE [LARGE SCALE GENOMIC DNA]</scope>
    <source>
        <strain evidence="2 3">DSM 105464</strain>
    </source>
</reference>
<protein>
    <submittedName>
        <fullName evidence="2">Uncharacterized protein</fullName>
    </submittedName>
</protein>
<keyword evidence="1" id="KW-0175">Coiled coil</keyword>
<dbReference type="AlphaFoldDB" id="A0A4Y9Y9M0"/>
<name>A0A4Y9Y9M0_9APHY</name>